<evidence type="ECO:0000313" key="2">
    <source>
        <dbReference type="EMBL" id="GEU82643.1"/>
    </source>
</evidence>
<comment type="caution">
    <text evidence="2">The sequence shown here is derived from an EMBL/GenBank/DDBJ whole genome shotgun (WGS) entry which is preliminary data.</text>
</comment>
<proteinExistence type="predicted"/>
<feature type="region of interest" description="Disordered" evidence="1">
    <location>
        <begin position="533"/>
        <end position="557"/>
    </location>
</feature>
<reference evidence="2" key="1">
    <citation type="journal article" date="2019" name="Sci. Rep.">
        <title>Draft genome of Tanacetum cinerariifolium, the natural source of mosquito coil.</title>
        <authorList>
            <person name="Yamashiro T."/>
            <person name="Shiraishi A."/>
            <person name="Satake H."/>
            <person name="Nakayama K."/>
        </authorList>
    </citation>
    <scope>NUCLEOTIDE SEQUENCE</scope>
</reference>
<dbReference type="EMBL" id="BKCJ010008520">
    <property type="protein sequence ID" value="GEU82643.1"/>
    <property type="molecule type" value="Genomic_DNA"/>
</dbReference>
<name>A0A6L2N8Y4_TANCI</name>
<sequence length="557" mass="62278">PKSVEKASVLHQPDDVGSQRHHTVPIGKLNGVLIALVARRLKKFRIESTYSCKELNCHIKNVNTDDLDAYDSDCDDFSSAKAVLMANLFSYGSDVLSEYLQQTQKKIVQDTNSFAQQDAMIIRPDHDISLMIWLGRPNHDIKGWDLFPKKRGDSISSSKPFLKDAVIATTSLLHLLESEPPQNVTSTELIRVLYIIVIRLDIAYAVHVVSQFVSASTGPCRSVRRHSLGNSAKDHTDHRRDFNFRGRESIKNACKQNDPISKENKINISLINYNELNKLAEDFGKRFVPQMQLSVEQAFGLPLSKPKTEQLVVTQTPIKIKVPKELPKCSVDKKYFDTQNKELSLDNDQNLGHIICQDVMNIVMHDNSVHANVLSANHNCLVDGSLEILMVASPVKKAYRTYNKGTCLIIETTYIDFDELTAMASKQFSSGPGPQLLTPKTISLRLVSYPPSLTLVVSLVPTVVAPRPTNLIGTPSSTTIDQYVPSLSTSQTPQETQSLEIPPDVKEHFYNIKVVHLDNDPFFGVPILEPNSKESSSRDVIPTNVHSVNQLPEHLRK</sequence>
<feature type="non-terminal residue" evidence="2">
    <location>
        <position position="1"/>
    </location>
</feature>
<organism evidence="2">
    <name type="scientific">Tanacetum cinerariifolium</name>
    <name type="common">Dalmatian daisy</name>
    <name type="synonym">Chrysanthemum cinerariifolium</name>
    <dbReference type="NCBI Taxonomy" id="118510"/>
    <lineage>
        <taxon>Eukaryota</taxon>
        <taxon>Viridiplantae</taxon>
        <taxon>Streptophyta</taxon>
        <taxon>Embryophyta</taxon>
        <taxon>Tracheophyta</taxon>
        <taxon>Spermatophyta</taxon>
        <taxon>Magnoliopsida</taxon>
        <taxon>eudicotyledons</taxon>
        <taxon>Gunneridae</taxon>
        <taxon>Pentapetalae</taxon>
        <taxon>asterids</taxon>
        <taxon>campanulids</taxon>
        <taxon>Asterales</taxon>
        <taxon>Asteraceae</taxon>
        <taxon>Asteroideae</taxon>
        <taxon>Anthemideae</taxon>
        <taxon>Anthemidinae</taxon>
        <taxon>Tanacetum</taxon>
    </lineage>
</organism>
<accession>A0A6L2N8Y4</accession>
<feature type="region of interest" description="Disordered" evidence="1">
    <location>
        <begin position="1"/>
        <end position="21"/>
    </location>
</feature>
<dbReference type="AlphaFoldDB" id="A0A6L2N8Y4"/>
<protein>
    <submittedName>
        <fullName evidence="2">Uncharacterized protein</fullName>
    </submittedName>
</protein>
<evidence type="ECO:0000256" key="1">
    <source>
        <dbReference type="SAM" id="MobiDB-lite"/>
    </source>
</evidence>
<gene>
    <name evidence="2" type="ORF">Tci_054621</name>
</gene>